<evidence type="ECO:0000256" key="1">
    <source>
        <dbReference type="SAM" id="SignalP"/>
    </source>
</evidence>
<evidence type="ECO:0000313" key="2">
    <source>
        <dbReference type="EMBL" id="KAK7109181.1"/>
    </source>
</evidence>
<sequence>MEYSRRCSTAAGSLLLLVLLVVANTAMCNPVTSTTVAPAQWDITNPCGDSGTPSSPNLTEVMSSLKETAGQVAYDGRRLQTFLREGDNPWVTESLIDIPSEESQYSGFPYEFKGTSDPQANVTKTLINDYVFLSNLHIFYEQLWSITDCSTRANKTDALEIIDSIQRHTKKALCSINIYLHESGHSMPTGEIPTNKQVLNAADTNKPNVPGLEDLSNCSDTSTWSFFPMPIWRSLVSFVVARDTNTTCTILEEQFHTLLTAQ</sequence>
<evidence type="ECO:0000313" key="3">
    <source>
        <dbReference type="Proteomes" id="UP001374579"/>
    </source>
</evidence>
<keyword evidence="1" id="KW-0732">Signal</keyword>
<dbReference type="EMBL" id="JBAMIC010000003">
    <property type="protein sequence ID" value="KAK7109181.1"/>
    <property type="molecule type" value="Genomic_DNA"/>
</dbReference>
<proteinExistence type="predicted"/>
<name>A0AAN9BMT6_9CAEN</name>
<gene>
    <name evidence="2" type="ORF">V1264_013268</name>
</gene>
<dbReference type="Proteomes" id="UP001374579">
    <property type="component" value="Unassembled WGS sequence"/>
</dbReference>
<feature type="signal peptide" evidence="1">
    <location>
        <begin position="1"/>
        <end position="28"/>
    </location>
</feature>
<reference evidence="2 3" key="1">
    <citation type="submission" date="2024-02" db="EMBL/GenBank/DDBJ databases">
        <title>Chromosome-scale genome assembly of the rough periwinkle Littorina saxatilis.</title>
        <authorList>
            <person name="De Jode A."/>
            <person name="Faria R."/>
            <person name="Formenti G."/>
            <person name="Sims Y."/>
            <person name="Smith T.P."/>
            <person name="Tracey A."/>
            <person name="Wood J.M.D."/>
            <person name="Zagrodzka Z.B."/>
            <person name="Johannesson K."/>
            <person name="Butlin R.K."/>
            <person name="Leder E.H."/>
        </authorList>
    </citation>
    <scope>NUCLEOTIDE SEQUENCE [LARGE SCALE GENOMIC DNA]</scope>
    <source>
        <strain evidence="2">Snail1</strain>
        <tissue evidence="2">Muscle</tissue>
    </source>
</reference>
<keyword evidence="3" id="KW-1185">Reference proteome</keyword>
<dbReference type="AlphaFoldDB" id="A0AAN9BMT6"/>
<protein>
    <submittedName>
        <fullName evidence="2">Uncharacterized protein</fullName>
    </submittedName>
</protein>
<comment type="caution">
    <text evidence="2">The sequence shown here is derived from an EMBL/GenBank/DDBJ whole genome shotgun (WGS) entry which is preliminary data.</text>
</comment>
<accession>A0AAN9BMT6</accession>
<feature type="chain" id="PRO_5043054125" evidence="1">
    <location>
        <begin position="29"/>
        <end position="262"/>
    </location>
</feature>
<organism evidence="2 3">
    <name type="scientific">Littorina saxatilis</name>
    <dbReference type="NCBI Taxonomy" id="31220"/>
    <lineage>
        <taxon>Eukaryota</taxon>
        <taxon>Metazoa</taxon>
        <taxon>Spiralia</taxon>
        <taxon>Lophotrochozoa</taxon>
        <taxon>Mollusca</taxon>
        <taxon>Gastropoda</taxon>
        <taxon>Caenogastropoda</taxon>
        <taxon>Littorinimorpha</taxon>
        <taxon>Littorinoidea</taxon>
        <taxon>Littorinidae</taxon>
        <taxon>Littorina</taxon>
    </lineage>
</organism>